<accession>A0AAE1FJU2</accession>
<comment type="caution">
    <text evidence="2">The sequence shown here is derived from an EMBL/GenBank/DDBJ whole genome shotgun (WGS) entry which is preliminary data.</text>
</comment>
<gene>
    <name evidence="2" type="ORF">Pcinc_020182</name>
</gene>
<feature type="region of interest" description="Disordered" evidence="1">
    <location>
        <begin position="1"/>
        <end position="22"/>
    </location>
</feature>
<protein>
    <submittedName>
        <fullName evidence="2">Uncharacterized protein</fullName>
    </submittedName>
</protein>
<feature type="compositionally biased region" description="Basic and acidic residues" evidence="1">
    <location>
        <begin position="1"/>
        <end position="12"/>
    </location>
</feature>
<dbReference type="EMBL" id="JAWQEG010002040">
    <property type="protein sequence ID" value="KAK3874916.1"/>
    <property type="molecule type" value="Genomic_DNA"/>
</dbReference>
<sequence length="158" mass="17053">MFEDKAKGRGQDWGEWGKGGQIRSGQVMLGDRAMGRGQDWGECGKGGQIRSGQVMLGDRAMGRGQDWGECGKGGQIRSVQVMLGDRAMGRGHDCGEWGKGGQISGASQCRSPSQRRAQLTYTTKAPSKLFQISPRLMSGFSILISQQPGPRLTLTYSV</sequence>
<reference evidence="2" key="1">
    <citation type="submission" date="2023-10" db="EMBL/GenBank/DDBJ databases">
        <title>Genome assemblies of two species of porcelain crab, Petrolisthes cinctipes and Petrolisthes manimaculis (Anomura: Porcellanidae).</title>
        <authorList>
            <person name="Angst P."/>
        </authorList>
    </citation>
    <scope>NUCLEOTIDE SEQUENCE</scope>
    <source>
        <strain evidence="2">PB745_01</strain>
        <tissue evidence="2">Gill</tissue>
    </source>
</reference>
<evidence type="ECO:0000256" key="1">
    <source>
        <dbReference type="SAM" id="MobiDB-lite"/>
    </source>
</evidence>
<evidence type="ECO:0000313" key="2">
    <source>
        <dbReference type="EMBL" id="KAK3874916.1"/>
    </source>
</evidence>
<proteinExistence type="predicted"/>
<name>A0AAE1FJU2_PETCI</name>
<dbReference type="Proteomes" id="UP001286313">
    <property type="component" value="Unassembled WGS sequence"/>
</dbReference>
<organism evidence="2 3">
    <name type="scientific">Petrolisthes cinctipes</name>
    <name type="common">Flat porcelain crab</name>
    <dbReference type="NCBI Taxonomy" id="88211"/>
    <lineage>
        <taxon>Eukaryota</taxon>
        <taxon>Metazoa</taxon>
        <taxon>Ecdysozoa</taxon>
        <taxon>Arthropoda</taxon>
        <taxon>Crustacea</taxon>
        <taxon>Multicrustacea</taxon>
        <taxon>Malacostraca</taxon>
        <taxon>Eumalacostraca</taxon>
        <taxon>Eucarida</taxon>
        <taxon>Decapoda</taxon>
        <taxon>Pleocyemata</taxon>
        <taxon>Anomura</taxon>
        <taxon>Galatheoidea</taxon>
        <taxon>Porcellanidae</taxon>
        <taxon>Petrolisthes</taxon>
    </lineage>
</organism>
<evidence type="ECO:0000313" key="3">
    <source>
        <dbReference type="Proteomes" id="UP001286313"/>
    </source>
</evidence>
<dbReference type="AlphaFoldDB" id="A0AAE1FJU2"/>
<keyword evidence="3" id="KW-1185">Reference proteome</keyword>